<dbReference type="Pfam" id="PF10604">
    <property type="entry name" value="Polyketide_cyc2"/>
    <property type="match status" value="1"/>
</dbReference>
<keyword evidence="1" id="KW-0472">Membrane</keyword>
<dbReference type="VEuPathDB" id="FungiDB:BCV72DRAFT_316181"/>
<feature type="transmembrane region" description="Helical" evidence="1">
    <location>
        <begin position="6"/>
        <end position="28"/>
    </location>
</feature>
<organism evidence="2">
    <name type="scientific">Rhizopus microsporus var. microsporus</name>
    <dbReference type="NCBI Taxonomy" id="86635"/>
    <lineage>
        <taxon>Eukaryota</taxon>
        <taxon>Fungi</taxon>
        <taxon>Fungi incertae sedis</taxon>
        <taxon>Mucoromycota</taxon>
        <taxon>Mucoromycotina</taxon>
        <taxon>Mucoromycetes</taxon>
        <taxon>Mucorales</taxon>
        <taxon>Mucorineae</taxon>
        <taxon>Rhizopodaceae</taxon>
        <taxon>Rhizopus</taxon>
    </lineage>
</organism>
<keyword evidence="1" id="KW-0812">Transmembrane</keyword>
<protein>
    <recommendedName>
        <fullName evidence="3">Coenzyme Q-binding protein COQ10 START domain-containing protein</fullName>
    </recommendedName>
</protein>
<dbReference type="InterPro" id="IPR023393">
    <property type="entry name" value="START-like_dom_sf"/>
</dbReference>
<name>A0A1X0QTI0_RHIZD</name>
<dbReference type="SUPFAM" id="SSF55961">
    <property type="entry name" value="Bet v1-like"/>
    <property type="match status" value="1"/>
</dbReference>
<reference evidence="2" key="1">
    <citation type="journal article" date="2016" name="Proc. Natl. Acad. Sci. U.S.A.">
        <title>Lipid metabolic changes in an early divergent fungus govern the establishment of a mutualistic symbiosis with endobacteria.</title>
        <authorList>
            <person name="Lastovetsky O.A."/>
            <person name="Gaspar M.L."/>
            <person name="Mondo S.J."/>
            <person name="LaButti K.M."/>
            <person name="Sandor L."/>
            <person name="Grigoriev I.V."/>
            <person name="Henry S.A."/>
            <person name="Pawlowska T.E."/>
        </authorList>
    </citation>
    <scope>NUCLEOTIDE SEQUENCE [LARGE SCALE GENOMIC DNA]</scope>
    <source>
        <strain evidence="2">ATCC 52814</strain>
    </source>
</reference>
<evidence type="ECO:0000313" key="2">
    <source>
        <dbReference type="EMBL" id="ORE03080.1"/>
    </source>
</evidence>
<gene>
    <name evidence="2" type="ORF">BCV72DRAFT_316181</name>
</gene>
<dbReference type="InterPro" id="IPR019587">
    <property type="entry name" value="Polyketide_cyclase/dehydratase"/>
</dbReference>
<evidence type="ECO:0000256" key="1">
    <source>
        <dbReference type="SAM" id="Phobius"/>
    </source>
</evidence>
<accession>A0A1X0QTI0</accession>
<dbReference type="AlphaFoldDB" id="A0A1X0QTI0"/>
<evidence type="ECO:0008006" key="3">
    <source>
        <dbReference type="Google" id="ProtNLM"/>
    </source>
</evidence>
<sequence length="211" mass="24586">MPFFTAAIIIFIIIPSIPLFAYVIGLLVPASHIVSRTRTIKTTPSRLWAILTDVSKYPEWQPKVEKVDIQNREEDRVTFIEYSVKKRHTVIIHHVRSPERCLLRILEENMNHYNKIPTFSGSWTFEITPQEDNDTQVLLKITEQGVMKKPIVRLMHLLLYGFHSRIDRFMNDLSAKIERVNKDNEQGSSQEAVNSIDHDWDLVNEAYPKSS</sequence>
<dbReference type="Proteomes" id="UP000242414">
    <property type="component" value="Unassembled WGS sequence"/>
</dbReference>
<dbReference type="EMBL" id="KV922019">
    <property type="protein sequence ID" value="ORE03080.1"/>
    <property type="molecule type" value="Genomic_DNA"/>
</dbReference>
<dbReference type="Gene3D" id="3.30.530.20">
    <property type="match status" value="1"/>
</dbReference>
<keyword evidence="1" id="KW-1133">Transmembrane helix</keyword>
<proteinExistence type="predicted"/>
<dbReference type="CDD" id="cd07812">
    <property type="entry name" value="SRPBCC"/>
    <property type="match status" value="1"/>
</dbReference>
<dbReference type="OrthoDB" id="2264734at2759"/>